<evidence type="ECO:0000256" key="1">
    <source>
        <dbReference type="SAM" id="MobiDB-lite"/>
    </source>
</evidence>
<proteinExistence type="predicted"/>
<dbReference type="EMBL" id="VYYT01000879">
    <property type="protein sequence ID" value="KAK2728555.1"/>
    <property type="molecule type" value="Genomic_DNA"/>
</dbReference>
<dbReference type="Proteomes" id="UP001281614">
    <property type="component" value="Unassembled WGS sequence"/>
</dbReference>
<evidence type="ECO:0000313" key="3">
    <source>
        <dbReference type="Proteomes" id="UP001281614"/>
    </source>
</evidence>
<feature type="compositionally biased region" description="Basic residues" evidence="1">
    <location>
        <begin position="1"/>
        <end position="12"/>
    </location>
</feature>
<organism evidence="2 3">
    <name type="scientific">Colletotrichum kahawae</name>
    <name type="common">Coffee berry disease fungus</name>
    <dbReference type="NCBI Taxonomy" id="34407"/>
    <lineage>
        <taxon>Eukaryota</taxon>
        <taxon>Fungi</taxon>
        <taxon>Dikarya</taxon>
        <taxon>Ascomycota</taxon>
        <taxon>Pezizomycotina</taxon>
        <taxon>Sordariomycetes</taxon>
        <taxon>Hypocreomycetidae</taxon>
        <taxon>Glomerellales</taxon>
        <taxon>Glomerellaceae</taxon>
        <taxon>Colletotrichum</taxon>
        <taxon>Colletotrichum gloeosporioides species complex</taxon>
    </lineage>
</organism>
<feature type="region of interest" description="Disordered" evidence="1">
    <location>
        <begin position="1"/>
        <end position="31"/>
    </location>
</feature>
<dbReference type="AlphaFoldDB" id="A0AAD9XVY9"/>
<gene>
    <name evidence="2" type="ORF">CKAH01_10910</name>
</gene>
<comment type="caution">
    <text evidence="2">The sequence shown here is derived from an EMBL/GenBank/DDBJ whole genome shotgun (WGS) entry which is preliminary data.</text>
</comment>
<accession>A0AAD9XVY9</accession>
<reference evidence="2" key="1">
    <citation type="submission" date="2023-02" db="EMBL/GenBank/DDBJ databases">
        <title>Colletotrichum kahawae CIFC_Que2 genome sequencing and assembly.</title>
        <authorList>
            <person name="Baroncelli R."/>
        </authorList>
    </citation>
    <scope>NUCLEOTIDE SEQUENCE</scope>
    <source>
        <strain evidence="2">CIFC_Que2</strain>
    </source>
</reference>
<evidence type="ECO:0000313" key="2">
    <source>
        <dbReference type="EMBL" id="KAK2728555.1"/>
    </source>
</evidence>
<protein>
    <submittedName>
        <fullName evidence="2">Uncharacterized protein</fullName>
    </submittedName>
</protein>
<feature type="region of interest" description="Disordered" evidence="1">
    <location>
        <begin position="54"/>
        <end position="77"/>
    </location>
</feature>
<sequence>MCRRQPPRKRNPARIEPQAPPGILKLAAPPSAGVPPACRSIVLRMPPQFFPATTKSADDRAATPPAASGACVRTLLS</sequence>
<name>A0AAD9XVY9_COLKA</name>
<keyword evidence="3" id="KW-1185">Reference proteome</keyword>